<organism evidence="1">
    <name type="scientific">marine sediment metagenome</name>
    <dbReference type="NCBI Taxonomy" id="412755"/>
    <lineage>
        <taxon>unclassified sequences</taxon>
        <taxon>metagenomes</taxon>
        <taxon>ecological metagenomes</taxon>
    </lineage>
</organism>
<dbReference type="EMBL" id="LAZR01011060">
    <property type="protein sequence ID" value="KKM63650.1"/>
    <property type="molecule type" value="Genomic_DNA"/>
</dbReference>
<proteinExistence type="predicted"/>
<dbReference type="AlphaFoldDB" id="A0A0F9LH82"/>
<accession>A0A0F9LH82</accession>
<sequence>MADFNKVLKIAHDGYSQRDDYPSFALAPWDDRVKWTAYLQKINDELPVESAPIKELVSDT</sequence>
<comment type="caution">
    <text evidence="1">The sequence shown here is derived from an EMBL/GenBank/DDBJ whole genome shotgun (WGS) entry which is preliminary data.</text>
</comment>
<protein>
    <submittedName>
        <fullName evidence="1">Uncharacterized protein</fullName>
    </submittedName>
</protein>
<reference evidence="1" key="1">
    <citation type="journal article" date="2015" name="Nature">
        <title>Complex archaea that bridge the gap between prokaryotes and eukaryotes.</title>
        <authorList>
            <person name="Spang A."/>
            <person name="Saw J.H."/>
            <person name="Jorgensen S.L."/>
            <person name="Zaremba-Niedzwiedzka K."/>
            <person name="Martijn J."/>
            <person name="Lind A.E."/>
            <person name="van Eijk R."/>
            <person name="Schleper C."/>
            <person name="Guy L."/>
            <person name="Ettema T.J."/>
        </authorList>
    </citation>
    <scope>NUCLEOTIDE SEQUENCE</scope>
</reference>
<gene>
    <name evidence="1" type="ORF">LCGC14_1509360</name>
</gene>
<evidence type="ECO:0000313" key="1">
    <source>
        <dbReference type="EMBL" id="KKM63650.1"/>
    </source>
</evidence>
<name>A0A0F9LH82_9ZZZZ</name>